<protein>
    <submittedName>
        <fullName evidence="2">Uncharacterized protein</fullName>
    </submittedName>
</protein>
<dbReference type="Proteomes" id="UP001500102">
    <property type="component" value="Unassembled WGS sequence"/>
</dbReference>
<dbReference type="PROSITE" id="PS51257">
    <property type="entry name" value="PROKAR_LIPOPROTEIN"/>
    <property type="match status" value="1"/>
</dbReference>
<feature type="chain" id="PRO_5045079665" evidence="1">
    <location>
        <begin position="20"/>
        <end position="181"/>
    </location>
</feature>
<comment type="caution">
    <text evidence="2">The sequence shown here is derived from an EMBL/GenBank/DDBJ whole genome shotgun (WGS) entry which is preliminary data.</text>
</comment>
<accession>A0ABP5LII1</accession>
<proteinExistence type="predicted"/>
<feature type="signal peptide" evidence="1">
    <location>
        <begin position="1"/>
        <end position="19"/>
    </location>
</feature>
<dbReference type="RefSeq" id="WP_344368007.1">
    <property type="nucleotide sequence ID" value="NZ_BAAAQB010000041.1"/>
</dbReference>
<evidence type="ECO:0000256" key="1">
    <source>
        <dbReference type="SAM" id="SignalP"/>
    </source>
</evidence>
<keyword evidence="1" id="KW-0732">Signal</keyword>
<reference evidence="3" key="1">
    <citation type="journal article" date="2019" name="Int. J. Syst. Evol. Microbiol.">
        <title>The Global Catalogue of Microorganisms (GCM) 10K type strain sequencing project: providing services to taxonomists for standard genome sequencing and annotation.</title>
        <authorList>
            <consortium name="The Broad Institute Genomics Platform"/>
            <consortium name="The Broad Institute Genome Sequencing Center for Infectious Disease"/>
            <person name="Wu L."/>
            <person name="Ma J."/>
        </authorList>
    </citation>
    <scope>NUCLEOTIDE SEQUENCE [LARGE SCALE GENOMIC DNA]</scope>
    <source>
        <strain evidence="3">JCM 15921</strain>
    </source>
</reference>
<evidence type="ECO:0000313" key="2">
    <source>
        <dbReference type="EMBL" id="GAA2145668.1"/>
    </source>
</evidence>
<dbReference type="EMBL" id="BAAAQB010000041">
    <property type="protein sequence ID" value="GAA2145668.1"/>
    <property type="molecule type" value="Genomic_DNA"/>
</dbReference>
<keyword evidence="3" id="KW-1185">Reference proteome</keyword>
<sequence length="181" mass="18719">MSRPHPILAGAIVAAAAVALLTSCSTSSPGTSVRSARAEKNVSQACAAASAFAGSLTNFKQTLKPGATIEQIKSASEQVAKTYDDLVKASQDVAKDEMDAVKAAENKFDAAVKAVPDDATLTQAAASLRDDAANVQAAISDLQKDGDQMLTPSFPWNTCSQPQTCPGCIPVQHRSARKQGS</sequence>
<evidence type="ECO:0000313" key="3">
    <source>
        <dbReference type="Proteomes" id="UP001500102"/>
    </source>
</evidence>
<gene>
    <name evidence="2" type="ORF">GCM10009825_38580</name>
</gene>
<name>A0ABP5LII1_9MICC</name>
<organism evidence="2 3">
    <name type="scientific">Arthrobacter humicola</name>
    <dbReference type="NCBI Taxonomy" id="409291"/>
    <lineage>
        <taxon>Bacteria</taxon>
        <taxon>Bacillati</taxon>
        <taxon>Actinomycetota</taxon>
        <taxon>Actinomycetes</taxon>
        <taxon>Micrococcales</taxon>
        <taxon>Micrococcaceae</taxon>
        <taxon>Arthrobacter</taxon>
    </lineage>
</organism>